<dbReference type="Gene3D" id="3.40.50.12780">
    <property type="entry name" value="N-terminal domain of ligase-like"/>
    <property type="match status" value="1"/>
</dbReference>
<evidence type="ECO:0000259" key="1">
    <source>
        <dbReference type="Pfam" id="PF00501"/>
    </source>
</evidence>
<sequence length="532" mass="56381">VSHPLPEVDEHGLVIRATPAPLPEGPSTVAACLEAGCRDHPDRDALVWGDRVLTYAELNLRVAAAAGGLTSLGIGPGDRVACSLTNQPALVEAFLATQRLGAVWLGVNTNLTPDEAGWLLDDADAAVVVVGSDRTGIGRGRQTITMDPTGNGNDDWAELVDAGRPAPTVQVDPHAPAAIAYTSGTTGRPKGAVHSQHNLLWPGISSRRSYPAVDGERHGTALALTILNILALGPLWAYLRGTTAVLVHRTDAVGLAAAVRRHRINRITLVPTMAHDLVAHPEVDRSDLATLTQTIIGAGHSPPALRAAWLEKFGSRALAGYGLTEAPTGVTREHVDRPTRDDGAGYPLEPVRVVVVDDDDRELPPGGTGEICLAPVTEGRWADTWTPMLGYWNNGEATAQALRGGMLHTGDLGLLDEHGQLVIRGRRTEMILRGGANVYPVEVERVLLEHPDVEEAAVLGLPDDRLGEVVVACLVPSGHADPDTLAGEVATFCRDRLARYKVPEQLVVVGALPRNAMGKVVKAELTPRFDGS</sequence>
<dbReference type="InterPro" id="IPR025110">
    <property type="entry name" value="AMP-bd_C"/>
</dbReference>
<dbReference type="InterPro" id="IPR050237">
    <property type="entry name" value="ATP-dep_AMP-bd_enzyme"/>
</dbReference>
<dbReference type="Pfam" id="PF00501">
    <property type="entry name" value="AMP-binding"/>
    <property type="match status" value="1"/>
</dbReference>
<dbReference type="PANTHER" id="PTHR43767">
    <property type="entry name" value="LONG-CHAIN-FATTY-ACID--COA LIGASE"/>
    <property type="match status" value="1"/>
</dbReference>
<organism evidence="3">
    <name type="scientific">marine metagenome</name>
    <dbReference type="NCBI Taxonomy" id="408172"/>
    <lineage>
        <taxon>unclassified sequences</taxon>
        <taxon>metagenomes</taxon>
        <taxon>ecological metagenomes</taxon>
    </lineage>
</organism>
<gene>
    <name evidence="3" type="ORF">METZ01_LOCUS79103</name>
</gene>
<dbReference type="SUPFAM" id="SSF56801">
    <property type="entry name" value="Acetyl-CoA synthetase-like"/>
    <property type="match status" value="1"/>
</dbReference>
<dbReference type="PROSITE" id="PS00455">
    <property type="entry name" value="AMP_BINDING"/>
    <property type="match status" value="1"/>
</dbReference>
<dbReference type="AlphaFoldDB" id="A0A381UDN6"/>
<feature type="domain" description="AMP-binding enzyme C-terminal" evidence="2">
    <location>
        <begin position="442"/>
        <end position="519"/>
    </location>
</feature>
<proteinExistence type="predicted"/>
<dbReference type="Gene3D" id="3.30.300.30">
    <property type="match status" value="1"/>
</dbReference>
<dbReference type="GO" id="GO:0016878">
    <property type="term" value="F:acid-thiol ligase activity"/>
    <property type="evidence" value="ECO:0007669"/>
    <property type="project" value="UniProtKB-ARBA"/>
</dbReference>
<evidence type="ECO:0000259" key="2">
    <source>
        <dbReference type="Pfam" id="PF13193"/>
    </source>
</evidence>
<dbReference type="InterPro" id="IPR020845">
    <property type="entry name" value="AMP-binding_CS"/>
</dbReference>
<evidence type="ECO:0008006" key="4">
    <source>
        <dbReference type="Google" id="ProtNLM"/>
    </source>
</evidence>
<dbReference type="InterPro" id="IPR042099">
    <property type="entry name" value="ANL_N_sf"/>
</dbReference>
<evidence type="ECO:0000313" key="3">
    <source>
        <dbReference type="EMBL" id="SVA26249.1"/>
    </source>
</evidence>
<feature type="domain" description="AMP-dependent synthetase/ligase" evidence="1">
    <location>
        <begin position="34"/>
        <end position="373"/>
    </location>
</feature>
<dbReference type="Pfam" id="PF13193">
    <property type="entry name" value="AMP-binding_C"/>
    <property type="match status" value="1"/>
</dbReference>
<dbReference type="InterPro" id="IPR000873">
    <property type="entry name" value="AMP-dep_synth/lig_dom"/>
</dbReference>
<protein>
    <recommendedName>
        <fullName evidence="4">AMP-dependent synthetase/ligase domain-containing protein</fullName>
    </recommendedName>
</protein>
<reference evidence="3" key="1">
    <citation type="submission" date="2018-05" db="EMBL/GenBank/DDBJ databases">
        <authorList>
            <person name="Lanie J.A."/>
            <person name="Ng W.-L."/>
            <person name="Kazmierczak K.M."/>
            <person name="Andrzejewski T.M."/>
            <person name="Davidsen T.M."/>
            <person name="Wayne K.J."/>
            <person name="Tettelin H."/>
            <person name="Glass J.I."/>
            <person name="Rusch D."/>
            <person name="Podicherti R."/>
            <person name="Tsui H.-C.T."/>
            <person name="Winkler M.E."/>
        </authorList>
    </citation>
    <scope>NUCLEOTIDE SEQUENCE</scope>
</reference>
<dbReference type="InterPro" id="IPR045851">
    <property type="entry name" value="AMP-bd_C_sf"/>
</dbReference>
<name>A0A381UDN6_9ZZZZ</name>
<dbReference type="EMBL" id="UINC01006225">
    <property type="protein sequence ID" value="SVA26249.1"/>
    <property type="molecule type" value="Genomic_DNA"/>
</dbReference>
<accession>A0A381UDN6</accession>
<dbReference type="PANTHER" id="PTHR43767:SF1">
    <property type="entry name" value="NONRIBOSOMAL PEPTIDE SYNTHASE PES1 (EUROFUNG)-RELATED"/>
    <property type="match status" value="1"/>
</dbReference>
<feature type="non-terminal residue" evidence="3">
    <location>
        <position position="1"/>
    </location>
</feature>